<dbReference type="RefSeq" id="WP_279625071.1">
    <property type="nucleotide sequence ID" value="NZ_CAWMWP010000001.1"/>
</dbReference>
<protein>
    <submittedName>
        <fullName evidence="1">Tail assembly chaperone</fullName>
    </submittedName>
</protein>
<sequence>MSRNKMAKKFVEYTPTSKPYGNCLYLTNAGGDWYEQQQNFKPDTLKIAYDDDGIIRSFSDDASTLCPIGLYVAEIVKNDVPADFGWDHEWVFINGEITPRIQTPAELQQQAESQKQQLMFSAANSIAPLQDAVDLGMATDAEKSALTAWRKYRVLLNRVDCATVPDIQWPEPPK</sequence>
<dbReference type="Pfam" id="PF02413">
    <property type="entry name" value="Caudo_TAP"/>
    <property type="match status" value="1"/>
</dbReference>
<dbReference type="Proteomes" id="UP000186277">
    <property type="component" value="Unassembled WGS sequence"/>
</dbReference>
<dbReference type="EMBL" id="MKGR01000001">
    <property type="protein sequence ID" value="OKP08925.1"/>
    <property type="molecule type" value="Genomic_DNA"/>
</dbReference>
<dbReference type="InterPro" id="IPR051220">
    <property type="entry name" value="TFA_Chaperone"/>
</dbReference>
<name>A0A1Q5U8V4_9GAMM</name>
<dbReference type="InterPro" id="IPR003458">
    <property type="entry name" value="Phage_T4_Gp38_tail_assem"/>
</dbReference>
<organism evidence="1 2">
    <name type="scientific">Xenorhabdus thuongxuanensis</name>
    <dbReference type="NCBI Taxonomy" id="1873484"/>
    <lineage>
        <taxon>Bacteria</taxon>
        <taxon>Pseudomonadati</taxon>
        <taxon>Pseudomonadota</taxon>
        <taxon>Gammaproteobacteria</taxon>
        <taxon>Enterobacterales</taxon>
        <taxon>Morganellaceae</taxon>
        <taxon>Xenorhabdus</taxon>
    </lineage>
</organism>
<evidence type="ECO:0000313" key="1">
    <source>
        <dbReference type="EMBL" id="OKP08925.1"/>
    </source>
</evidence>
<keyword evidence="2" id="KW-1185">Reference proteome</keyword>
<proteinExistence type="predicted"/>
<accession>A0A1Q5U8V4</accession>
<dbReference type="PANTHER" id="PTHR34413">
    <property type="entry name" value="PROPHAGE TAIL FIBER ASSEMBLY PROTEIN HOMOLOG TFAE-RELATED-RELATED"/>
    <property type="match status" value="1"/>
</dbReference>
<dbReference type="AlphaFoldDB" id="A0A1Q5U8V4"/>
<gene>
    <name evidence="1" type="ORF">Xentx_00002</name>
</gene>
<dbReference type="PANTHER" id="PTHR34413:SF2">
    <property type="entry name" value="PROPHAGE TAIL FIBER ASSEMBLY PROTEIN HOMOLOG TFAE-RELATED"/>
    <property type="match status" value="1"/>
</dbReference>
<reference evidence="1 2" key="1">
    <citation type="submission" date="2016-09" db="EMBL/GenBank/DDBJ databases">
        <title>Xenorhabdus thuongxuanensis sp. nov. and Xenorhabdus eapokensis sp. nov., isolated from Steinernema species.</title>
        <authorList>
            <person name="Kaempfer P."/>
            <person name="Tobias N.J."/>
            <person name="Phan Ke L."/>
            <person name="Bode H.B."/>
            <person name="Glaeser S.P."/>
        </authorList>
    </citation>
    <scope>NUCLEOTIDE SEQUENCE [LARGE SCALE GENOMIC DNA]</scope>
    <source>
        <strain evidence="1 2">30TX1</strain>
    </source>
</reference>
<comment type="caution">
    <text evidence="1">The sequence shown here is derived from an EMBL/GenBank/DDBJ whole genome shotgun (WGS) entry which is preliminary data.</text>
</comment>
<evidence type="ECO:0000313" key="2">
    <source>
        <dbReference type="Proteomes" id="UP000186277"/>
    </source>
</evidence>